<protein>
    <submittedName>
        <fullName evidence="1">Uncharacterized protein</fullName>
    </submittedName>
</protein>
<dbReference type="Proteomes" id="UP000243686">
    <property type="component" value="Unassembled WGS sequence"/>
</dbReference>
<accession>A0A1S8WG64</accession>
<dbReference type="EMBL" id="KV907406">
    <property type="protein sequence ID" value="OON13441.1"/>
    <property type="molecule type" value="Genomic_DNA"/>
</dbReference>
<organism evidence="1 2">
    <name type="scientific">Opisthorchis viverrini</name>
    <name type="common">Southeast Asian liver fluke</name>
    <dbReference type="NCBI Taxonomy" id="6198"/>
    <lineage>
        <taxon>Eukaryota</taxon>
        <taxon>Metazoa</taxon>
        <taxon>Spiralia</taxon>
        <taxon>Lophotrochozoa</taxon>
        <taxon>Platyhelminthes</taxon>
        <taxon>Trematoda</taxon>
        <taxon>Digenea</taxon>
        <taxon>Opisthorchiida</taxon>
        <taxon>Opisthorchiata</taxon>
        <taxon>Opisthorchiidae</taxon>
        <taxon>Opisthorchis</taxon>
    </lineage>
</organism>
<dbReference type="Pfam" id="PF10257">
    <property type="entry name" value="RAI16-like"/>
    <property type="match status" value="1"/>
</dbReference>
<dbReference type="PANTHER" id="PTHR21705">
    <property type="entry name" value="RAI16 PROTEIN-RELATED"/>
    <property type="match status" value="1"/>
</dbReference>
<dbReference type="PANTHER" id="PTHR21705:SF11">
    <property type="entry name" value="FHIP FAMILY PROTEIN CG3558"/>
    <property type="match status" value="1"/>
</dbReference>
<evidence type="ECO:0000313" key="2">
    <source>
        <dbReference type="Proteomes" id="UP000243686"/>
    </source>
</evidence>
<dbReference type="InterPro" id="IPR019384">
    <property type="entry name" value="FHIP"/>
</dbReference>
<dbReference type="AlphaFoldDB" id="A0A1S8WG64"/>
<gene>
    <name evidence="1" type="ORF">X801_10784</name>
</gene>
<sequence>MDPSELSALDEVVAATAYLELFLRRLTDPLLLKLFLRFIVTSNHDSYPILTSLINRLNANAAVSISQFEAIISLFHAPVFSPCLD</sequence>
<proteinExistence type="predicted"/>
<reference evidence="1 2" key="1">
    <citation type="submission" date="2015-03" db="EMBL/GenBank/DDBJ databases">
        <title>Draft genome of the nematode, Opisthorchis viverrini.</title>
        <authorList>
            <person name="Mitreva M."/>
        </authorList>
    </citation>
    <scope>NUCLEOTIDE SEQUENCE [LARGE SCALE GENOMIC DNA]</scope>
    <source>
        <strain evidence="1">Khon Kaen</strain>
    </source>
</reference>
<evidence type="ECO:0000313" key="1">
    <source>
        <dbReference type="EMBL" id="OON13441.1"/>
    </source>
</evidence>
<keyword evidence="2" id="KW-1185">Reference proteome</keyword>
<name>A0A1S8WG64_OPIVI</name>